<sequence>MGGTRQGVLHATIGKSGEMWRVAISHSGEGLATERLFDKQIDAVVYFLKISSHGHPQDAPALNAVF</sequence>
<evidence type="ECO:0000313" key="1">
    <source>
        <dbReference type="EMBL" id="TDK37291.1"/>
    </source>
</evidence>
<name>A0A4R5UK68_9HYPH</name>
<dbReference type="EMBL" id="SMTL01000002">
    <property type="protein sequence ID" value="TDK37291.1"/>
    <property type="molecule type" value="Genomic_DNA"/>
</dbReference>
<comment type="caution">
    <text evidence="1">The sequence shown here is derived from an EMBL/GenBank/DDBJ whole genome shotgun (WGS) entry which is preliminary data.</text>
</comment>
<proteinExistence type="predicted"/>
<dbReference type="RefSeq" id="WP_133316058.1">
    <property type="nucleotide sequence ID" value="NZ_SMTL01000002.1"/>
</dbReference>
<accession>A0A4R5UK68</accession>
<protein>
    <submittedName>
        <fullName evidence="1">Uncharacterized protein</fullName>
    </submittedName>
</protein>
<reference evidence="1 2" key="1">
    <citation type="submission" date="2019-03" db="EMBL/GenBank/DDBJ databases">
        <title>Rhizobium sp. nov., an bacterium isolated from biocrust in Mu Us Desert.</title>
        <authorList>
            <person name="Lixiong L."/>
        </authorList>
    </citation>
    <scope>NUCLEOTIDE SEQUENCE [LARGE SCALE GENOMIC DNA]</scope>
    <source>
        <strain evidence="1 2">SPY-1</strain>
    </source>
</reference>
<gene>
    <name evidence="1" type="ORF">E2F50_10455</name>
</gene>
<organism evidence="1 2">
    <name type="scientific">Rhizobium deserti</name>
    <dbReference type="NCBI Taxonomy" id="2547961"/>
    <lineage>
        <taxon>Bacteria</taxon>
        <taxon>Pseudomonadati</taxon>
        <taxon>Pseudomonadota</taxon>
        <taxon>Alphaproteobacteria</taxon>
        <taxon>Hyphomicrobiales</taxon>
        <taxon>Rhizobiaceae</taxon>
        <taxon>Rhizobium/Agrobacterium group</taxon>
        <taxon>Rhizobium</taxon>
    </lineage>
</organism>
<evidence type="ECO:0000313" key="2">
    <source>
        <dbReference type="Proteomes" id="UP000295238"/>
    </source>
</evidence>
<dbReference type="Proteomes" id="UP000295238">
    <property type="component" value="Unassembled WGS sequence"/>
</dbReference>
<keyword evidence="2" id="KW-1185">Reference proteome</keyword>
<dbReference type="AlphaFoldDB" id="A0A4R5UK68"/>